<evidence type="ECO:0000313" key="4">
    <source>
        <dbReference type="Proteomes" id="UP000694005"/>
    </source>
</evidence>
<keyword evidence="2" id="KW-0732">Signal</keyword>
<sequence>MKLGSCLLLCRLGLIFCEYDLRLLFANSMLSKKLVQKHIVMMDGEMLMEVEVQGINKKSREKNAKPLYSDLEEARNRVRRVEKEIVESRCLSSKLEKKMNKANERYDSATIKLSLES</sequence>
<evidence type="ECO:0000256" key="2">
    <source>
        <dbReference type="SAM" id="SignalP"/>
    </source>
</evidence>
<evidence type="ECO:0000256" key="1">
    <source>
        <dbReference type="SAM" id="Coils"/>
    </source>
</evidence>
<keyword evidence="1" id="KW-0175">Coiled coil</keyword>
<dbReference type="EMBL" id="LS974622">
    <property type="protein sequence ID" value="CAG7872003.1"/>
    <property type="molecule type" value="Genomic_DNA"/>
</dbReference>
<name>A0A8D9DER7_BRACM</name>
<reference evidence="3 4" key="1">
    <citation type="submission" date="2021-07" db="EMBL/GenBank/DDBJ databases">
        <authorList>
            <consortium name="Genoscope - CEA"/>
            <person name="William W."/>
        </authorList>
    </citation>
    <scope>NUCLEOTIDE SEQUENCE [LARGE SCALE GENOMIC DNA]</scope>
</reference>
<gene>
    <name evidence="3" type="ORF">BRAPAZ1V2_A06P42430.2</name>
</gene>
<dbReference type="Gramene" id="A06p42430.2_BraZ1">
    <property type="protein sequence ID" value="A06p42430.2_BraZ1.CDS.1"/>
    <property type="gene ID" value="A06g42430.2_BraZ1"/>
</dbReference>
<dbReference type="AlphaFoldDB" id="A0A8D9DER7"/>
<feature type="signal peptide" evidence="2">
    <location>
        <begin position="1"/>
        <end position="17"/>
    </location>
</feature>
<protein>
    <submittedName>
        <fullName evidence="3">Uncharacterized protein</fullName>
    </submittedName>
</protein>
<feature type="coiled-coil region" evidence="1">
    <location>
        <begin position="71"/>
        <end position="112"/>
    </location>
</feature>
<dbReference type="Proteomes" id="UP000694005">
    <property type="component" value="Chromosome A06"/>
</dbReference>
<proteinExistence type="predicted"/>
<feature type="chain" id="PRO_5033997866" evidence="2">
    <location>
        <begin position="18"/>
        <end position="117"/>
    </location>
</feature>
<accession>A0A8D9DER7</accession>
<organism evidence="3 4">
    <name type="scientific">Brassica campestris</name>
    <name type="common">Field mustard</name>
    <dbReference type="NCBI Taxonomy" id="3711"/>
    <lineage>
        <taxon>Eukaryota</taxon>
        <taxon>Viridiplantae</taxon>
        <taxon>Streptophyta</taxon>
        <taxon>Embryophyta</taxon>
        <taxon>Tracheophyta</taxon>
        <taxon>Spermatophyta</taxon>
        <taxon>Magnoliopsida</taxon>
        <taxon>eudicotyledons</taxon>
        <taxon>Gunneridae</taxon>
        <taxon>Pentapetalae</taxon>
        <taxon>rosids</taxon>
        <taxon>malvids</taxon>
        <taxon>Brassicales</taxon>
        <taxon>Brassicaceae</taxon>
        <taxon>Brassiceae</taxon>
        <taxon>Brassica</taxon>
    </lineage>
</organism>
<evidence type="ECO:0000313" key="3">
    <source>
        <dbReference type="EMBL" id="CAG7872003.1"/>
    </source>
</evidence>